<dbReference type="EMBL" id="MN740925">
    <property type="protein sequence ID" value="QHU18151.1"/>
    <property type="molecule type" value="Genomic_DNA"/>
</dbReference>
<feature type="transmembrane region" description="Helical" evidence="1">
    <location>
        <begin position="29"/>
        <end position="46"/>
    </location>
</feature>
<feature type="transmembrane region" description="Helical" evidence="1">
    <location>
        <begin position="6"/>
        <end position="22"/>
    </location>
</feature>
<protein>
    <submittedName>
        <fullName evidence="2">Uncharacterized protein</fullName>
    </submittedName>
</protein>
<name>A0A6C0KLV4_9ZZZZ</name>
<organism evidence="2">
    <name type="scientific">viral metagenome</name>
    <dbReference type="NCBI Taxonomy" id="1070528"/>
    <lineage>
        <taxon>unclassified sequences</taxon>
        <taxon>metagenomes</taxon>
        <taxon>organismal metagenomes</taxon>
    </lineage>
</organism>
<keyword evidence="1" id="KW-1133">Transmembrane helix</keyword>
<feature type="transmembrane region" description="Helical" evidence="1">
    <location>
        <begin position="66"/>
        <end position="86"/>
    </location>
</feature>
<evidence type="ECO:0000256" key="1">
    <source>
        <dbReference type="SAM" id="Phobius"/>
    </source>
</evidence>
<evidence type="ECO:0000313" key="2">
    <source>
        <dbReference type="EMBL" id="QHU18151.1"/>
    </source>
</evidence>
<sequence>MEFFLPGLIVLLLAAFFTFLILPRLGSTILVAISVVALLLAGWHHYYMFSSEYRLSTWQDAYTGYAPWVVIFVALLFIINYIVLIFRSSNTANSPSIMDNLTNSIANSTTIMPSANTATNPLTAAINNALKSMNSKTNSPILPNLGFRSSNV</sequence>
<dbReference type="AlphaFoldDB" id="A0A6C0KLV4"/>
<keyword evidence="1" id="KW-0472">Membrane</keyword>
<proteinExistence type="predicted"/>
<accession>A0A6C0KLV4</accession>
<reference evidence="2" key="1">
    <citation type="journal article" date="2020" name="Nature">
        <title>Giant virus diversity and host interactions through global metagenomics.</title>
        <authorList>
            <person name="Schulz F."/>
            <person name="Roux S."/>
            <person name="Paez-Espino D."/>
            <person name="Jungbluth S."/>
            <person name="Walsh D.A."/>
            <person name="Denef V.J."/>
            <person name="McMahon K.D."/>
            <person name="Konstantinidis K.T."/>
            <person name="Eloe-Fadrosh E.A."/>
            <person name="Kyrpides N.C."/>
            <person name="Woyke T."/>
        </authorList>
    </citation>
    <scope>NUCLEOTIDE SEQUENCE</scope>
    <source>
        <strain evidence="2">GVMAG-S-3300013006-138</strain>
    </source>
</reference>
<keyword evidence="1" id="KW-0812">Transmembrane</keyword>